<feature type="non-terminal residue" evidence="2">
    <location>
        <position position="1"/>
    </location>
</feature>
<feature type="region of interest" description="Disordered" evidence="1">
    <location>
        <begin position="40"/>
        <end position="60"/>
    </location>
</feature>
<name>A0A0F9J144_9ZZZZ</name>
<organism evidence="2">
    <name type="scientific">marine sediment metagenome</name>
    <dbReference type="NCBI Taxonomy" id="412755"/>
    <lineage>
        <taxon>unclassified sequences</taxon>
        <taxon>metagenomes</taxon>
        <taxon>ecological metagenomes</taxon>
    </lineage>
</organism>
<reference evidence="2" key="1">
    <citation type="journal article" date="2015" name="Nature">
        <title>Complex archaea that bridge the gap between prokaryotes and eukaryotes.</title>
        <authorList>
            <person name="Spang A."/>
            <person name="Saw J.H."/>
            <person name="Jorgensen S.L."/>
            <person name="Zaremba-Niedzwiedzka K."/>
            <person name="Martijn J."/>
            <person name="Lind A.E."/>
            <person name="van Eijk R."/>
            <person name="Schleper C."/>
            <person name="Guy L."/>
            <person name="Ettema T.J."/>
        </authorList>
    </citation>
    <scope>NUCLEOTIDE SEQUENCE</scope>
</reference>
<comment type="caution">
    <text evidence="2">The sequence shown here is derived from an EMBL/GenBank/DDBJ whole genome shotgun (WGS) entry which is preliminary data.</text>
</comment>
<feature type="compositionally biased region" description="Basic and acidic residues" evidence="1">
    <location>
        <begin position="42"/>
        <end position="60"/>
    </location>
</feature>
<accession>A0A0F9J144</accession>
<evidence type="ECO:0000256" key="1">
    <source>
        <dbReference type="SAM" id="MobiDB-lite"/>
    </source>
</evidence>
<evidence type="ECO:0000313" key="2">
    <source>
        <dbReference type="EMBL" id="KKM26159.1"/>
    </source>
</evidence>
<dbReference type="AlphaFoldDB" id="A0A0F9J144"/>
<sequence>VLERIDPVLHHEVRRIEHQPHTKITVTPDMVTFHEWDEECEHDPSCKADDETRRKETSNG</sequence>
<proteinExistence type="predicted"/>
<protein>
    <submittedName>
        <fullName evidence="2">Uncharacterized protein</fullName>
    </submittedName>
</protein>
<dbReference type="EMBL" id="LAZR01012567">
    <property type="protein sequence ID" value="KKM26159.1"/>
    <property type="molecule type" value="Genomic_DNA"/>
</dbReference>
<gene>
    <name evidence="2" type="ORF">LCGC14_1587680</name>
</gene>